<evidence type="ECO:0000313" key="3">
    <source>
        <dbReference type="EMBL" id="SDK23000.1"/>
    </source>
</evidence>
<dbReference type="PROSITE" id="PS51257">
    <property type="entry name" value="PROKAR_LIPOPROTEIN"/>
    <property type="match status" value="1"/>
</dbReference>
<accession>A0A1G9A971</accession>
<keyword evidence="1" id="KW-0732">Signal</keyword>
<reference evidence="3 4" key="1">
    <citation type="submission" date="2016-10" db="EMBL/GenBank/DDBJ databases">
        <authorList>
            <person name="de Groot N.N."/>
        </authorList>
    </citation>
    <scope>NUCLEOTIDE SEQUENCE [LARGE SCALE GENOMIC DNA]</scope>
    <source>
        <strain evidence="3 4">DSM 25186</strain>
    </source>
</reference>
<sequence>MRYLKNLVWLLPVALLLASCGTRYMASADWDRSVNLRDFSTYRIVEKVEGEKVPPLDPILNSPFNQARIETAVKAQLNSRGFHEDETPDVLVKFFTYVKDRQETRSYGNTSPFMWWYGGNANTYSRNYEESTLIVELYDARTNKLVWQGWAIGEANRSGKNQDAKTGEQVSRIFQNFPVERQGNATDPMAYH</sequence>
<proteinExistence type="predicted"/>
<evidence type="ECO:0000259" key="2">
    <source>
        <dbReference type="Pfam" id="PF13590"/>
    </source>
</evidence>
<dbReference type="Proteomes" id="UP000198510">
    <property type="component" value="Unassembled WGS sequence"/>
</dbReference>
<dbReference type="AlphaFoldDB" id="A0A1G9A971"/>
<organism evidence="3 4">
    <name type="scientific">Catalinimonas alkaloidigena</name>
    <dbReference type="NCBI Taxonomy" id="1075417"/>
    <lineage>
        <taxon>Bacteria</taxon>
        <taxon>Pseudomonadati</taxon>
        <taxon>Bacteroidota</taxon>
        <taxon>Cytophagia</taxon>
        <taxon>Cytophagales</taxon>
        <taxon>Catalimonadaceae</taxon>
        <taxon>Catalinimonas</taxon>
    </lineage>
</organism>
<dbReference type="Gene3D" id="3.30.160.670">
    <property type="match status" value="1"/>
</dbReference>
<name>A0A1G9A971_9BACT</name>
<keyword evidence="4" id="KW-1185">Reference proteome</keyword>
<dbReference type="STRING" id="1075417.SAMN05421823_102197"/>
<feature type="signal peptide" evidence="1">
    <location>
        <begin position="1"/>
        <end position="25"/>
    </location>
</feature>
<dbReference type="RefSeq" id="WP_089679661.1">
    <property type="nucleotide sequence ID" value="NZ_FNFO01000002.1"/>
</dbReference>
<dbReference type="Pfam" id="PF13590">
    <property type="entry name" value="DUF4136"/>
    <property type="match status" value="1"/>
</dbReference>
<dbReference type="OrthoDB" id="5432251at2"/>
<dbReference type="InterPro" id="IPR025411">
    <property type="entry name" value="DUF4136"/>
</dbReference>
<dbReference type="EMBL" id="FNFO01000002">
    <property type="protein sequence ID" value="SDK23000.1"/>
    <property type="molecule type" value="Genomic_DNA"/>
</dbReference>
<evidence type="ECO:0000313" key="4">
    <source>
        <dbReference type="Proteomes" id="UP000198510"/>
    </source>
</evidence>
<gene>
    <name evidence="3" type="ORF">SAMN05421823_102197</name>
</gene>
<feature type="domain" description="DUF4136" evidence="2">
    <location>
        <begin position="28"/>
        <end position="178"/>
    </location>
</feature>
<feature type="chain" id="PRO_5011730165" description="DUF4136 domain-containing protein" evidence="1">
    <location>
        <begin position="26"/>
        <end position="192"/>
    </location>
</feature>
<protein>
    <recommendedName>
        <fullName evidence="2">DUF4136 domain-containing protein</fullName>
    </recommendedName>
</protein>
<evidence type="ECO:0000256" key="1">
    <source>
        <dbReference type="SAM" id="SignalP"/>
    </source>
</evidence>